<keyword evidence="1" id="KW-0472">Membrane</keyword>
<evidence type="ECO:0000256" key="1">
    <source>
        <dbReference type="SAM" id="Phobius"/>
    </source>
</evidence>
<sequence>MPFLNSVIADYMDQLNKNLTLSKDQGLTTNLFGQMSVALVVASTFAPVIWVAVASTVVMTTISSSTTINYYGGWIFYSRAFGVPISCQERDRFLISMVTAGQDNVLSSGDLSKERDELNKTISDNL</sequence>
<dbReference type="AlphaFoldDB" id="A0AAV0YJV2"/>
<protein>
    <submittedName>
        <fullName evidence="2">Uncharacterized protein</fullName>
    </submittedName>
</protein>
<organism evidence="2 3">
    <name type="scientific">Vicia faba</name>
    <name type="common">Broad bean</name>
    <name type="synonym">Faba vulgaris</name>
    <dbReference type="NCBI Taxonomy" id="3906"/>
    <lineage>
        <taxon>Eukaryota</taxon>
        <taxon>Viridiplantae</taxon>
        <taxon>Streptophyta</taxon>
        <taxon>Embryophyta</taxon>
        <taxon>Tracheophyta</taxon>
        <taxon>Spermatophyta</taxon>
        <taxon>Magnoliopsida</taxon>
        <taxon>eudicotyledons</taxon>
        <taxon>Gunneridae</taxon>
        <taxon>Pentapetalae</taxon>
        <taxon>rosids</taxon>
        <taxon>fabids</taxon>
        <taxon>Fabales</taxon>
        <taxon>Fabaceae</taxon>
        <taxon>Papilionoideae</taxon>
        <taxon>50 kb inversion clade</taxon>
        <taxon>NPAAA clade</taxon>
        <taxon>Hologalegina</taxon>
        <taxon>IRL clade</taxon>
        <taxon>Fabeae</taxon>
        <taxon>Vicia</taxon>
    </lineage>
</organism>
<feature type="transmembrane region" description="Helical" evidence="1">
    <location>
        <begin position="31"/>
        <end position="53"/>
    </location>
</feature>
<gene>
    <name evidence="2" type="ORF">VFH_U092920</name>
</gene>
<reference evidence="2 3" key="1">
    <citation type="submission" date="2023-01" db="EMBL/GenBank/DDBJ databases">
        <authorList>
            <person name="Kreplak J."/>
        </authorList>
    </citation>
    <scope>NUCLEOTIDE SEQUENCE [LARGE SCALE GENOMIC DNA]</scope>
</reference>
<keyword evidence="1" id="KW-0812">Transmembrane</keyword>
<dbReference type="EMBL" id="CATIWC010002385">
    <property type="protein sequence ID" value="CAI8584793.1"/>
    <property type="molecule type" value="Genomic_DNA"/>
</dbReference>
<accession>A0AAV0YJV2</accession>
<keyword evidence="3" id="KW-1185">Reference proteome</keyword>
<evidence type="ECO:0000313" key="2">
    <source>
        <dbReference type="EMBL" id="CAI8584793.1"/>
    </source>
</evidence>
<keyword evidence="1" id="KW-1133">Transmembrane helix</keyword>
<name>A0AAV0YJV2_VICFA</name>
<evidence type="ECO:0000313" key="3">
    <source>
        <dbReference type="Proteomes" id="UP001157006"/>
    </source>
</evidence>
<dbReference type="Proteomes" id="UP001157006">
    <property type="component" value="Unassembled WGS sequence"/>
</dbReference>
<proteinExistence type="predicted"/>
<comment type="caution">
    <text evidence="2">The sequence shown here is derived from an EMBL/GenBank/DDBJ whole genome shotgun (WGS) entry which is preliminary data.</text>
</comment>